<reference evidence="2" key="1">
    <citation type="journal article" date="2017" name="Nature">
        <title>The sunflower genome provides insights into oil metabolism, flowering and Asterid evolution.</title>
        <authorList>
            <person name="Badouin H."/>
            <person name="Gouzy J."/>
            <person name="Grassa C.J."/>
            <person name="Murat F."/>
            <person name="Staton S.E."/>
            <person name="Cottret L."/>
            <person name="Lelandais-Briere C."/>
            <person name="Owens G.L."/>
            <person name="Carrere S."/>
            <person name="Mayjonade B."/>
            <person name="Legrand L."/>
            <person name="Gill N."/>
            <person name="Kane N.C."/>
            <person name="Bowers J.E."/>
            <person name="Hubner S."/>
            <person name="Bellec A."/>
            <person name="Berard A."/>
            <person name="Berges H."/>
            <person name="Blanchet N."/>
            <person name="Boniface M.C."/>
            <person name="Brunel D."/>
            <person name="Catrice O."/>
            <person name="Chaidir N."/>
            <person name="Claudel C."/>
            <person name="Donnadieu C."/>
            <person name="Faraut T."/>
            <person name="Fievet G."/>
            <person name="Helmstetter N."/>
            <person name="King M."/>
            <person name="Knapp S.J."/>
            <person name="Lai Z."/>
            <person name="Le Paslier M.C."/>
            <person name="Lippi Y."/>
            <person name="Lorenzon L."/>
            <person name="Mandel J.R."/>
            <person name="Marage G."/>
            <person name="Marchand G."/>
            <person name="Marquand E."/>
            <person name="Bret-Mestries E."/>
            <person name="Morien E."/>
            <person name="Nambeesan S."/>
            <person name="Nguyen T."/>
            <person name="Pegot-Espagnet P."/>
            <person name="Pouilly N."/>
            <person name="Raftis F."/>
            <person name="Sallet E."/>
            <person name="Schiex T."/>
            <person name="Thomas J."/>
            <person name="Vandecasteele C."/>
            <person name="Vares D."/>
            <person name="Vear F."/>
            <person name="Vautrin S."/>
            <person name="Crespi M."/>
            <person name="Mangin B."/>
            <person name="Burke J.M."/>
            <person name="Salse J."/>
            <person name="Munos S."/>
            <person name="Vincourt P."/>
            <person name="Rieseberg L.H."/>
            <person name="Langlade N.B."/>
        </authorList>
    </citation>
    <scope>NUCLEOTIDE SEQUENCE [LARGE SCALE GENOMIC DNA]</scope>
    <source>
        <strain evidence="2">cv. SF193</strain>
    </source>
</reference>
<evidence type="ECO:0000313" key="2">
    <source>
        <dbReference type="Proteomes" id="UP000215914"/>
    </source>
</evidence>
<dbReference type="Proteomes" id="UP000215914">
    <property type="component" value="Chromosome 6"/>
</dbReference>
<gene>
    <name evidence="1" type="ORF">HannXRQ_Chr06g0176271</name>
</gene>
<sequence length="84" mass="10078">MCSEVEGPLSSSFIHHISSLELPYDVARCYGACTRRWSLWDANCYVPYLINKLHELMKLMFWVFKLMNYEIMFWFNVLCVRCLN</sequence>
<dbReference type="InParanoid" id="A0A251UHP4"/>
<protein>
    <submittedName>
        <fullName evidence="1">Uncharacterized protein</fullName>
    </submittedName>
</protein>
<accession>A0A251UHP4</accession>
<dbReference type="AlphaFoldDB" id="A0A251UHP4"/>
<keyword evidence="2" id="KW-1185">Reference proteome</keyword>
<proteinExistence type="predicted"/>
<organism evidence="1 2">
    <name type="scientific">Helianthus annuus</name>
    <name type="common">Common sunflower</name>
    <dbReference type="NCBI Taxonomy" id="4232"/>
    <lineage>
        <taxon>Eukaryota</taxon>
        <taxon>Viridiplantae</taxon>
        <taxon>Streptophyta</taxon>
        <taxon>Embryophyta</taxon>
        <taxon>Tracheophyta</taxon>
        <taxon>Spermatophyta</taxon>
        <taxon>Magnoliopsida</taxon>
        <taxon>eudicotyledons</taxon>
        <taxon>Gunneridae</taxon>
        <taxon>Pentapetalae</taxon>
        <taxon>asterids</taxon>
        <taxon>campanulids</taxon>
        <taxon>Asterales</taxon>
        <taxon>Asteraceae</taxon>
        <taxon>Asteroideae</taxon>
        <taxon>Heliantheae alliance</taxon>
        <taxon>Heliantheae</taxon>
        <taxon>Helianthus</taxon>
    </lineage>
</organism>
<name>A0A251UHP4_HELAN</name>
<evidence type="ECO:0000313" key="1">
    <source>
        <dbReference type="EMBL" id="OTG22880.1"/>
    </source>
</evidence>
<dbReference type="EMBL" id="CM007895">
    <property type="protein sequence ID" value="OTG22880.1"/>
    <property type="molecule type" value="Genomic_DNA"/>
</dbReference>